<accession>A0A2W5KW91</accession>
<evidence type="ECO:0000256" key="1">
    <source>
        <dbReference type="SAM" id="Phobius"/>
    </source>
</evidence>
<organism evidence="2 3">
    <name type="scientific">Ancylobacter novellus</name>
    <name type="common">Thiobacillus novellus</name>
    <dbReference type="NCBI Taxonomy" id="921"/>
    <lineage>
        <taxon>Bacteria</taxon>
        <taxon>Pseudomonadati</taxon>
        <taxon>Pseudomonadota</taxon>
        <taxon>Alphaproteobacteria</taxon>
        <taxon>Hyphomicrobiales</taxon>
        <taxon>Xanthobacteraceae</taxon>
        <taxon>Ancylobacter</taxon>
    </lineage>
</organism>
<keyword evidence="1" id="KW-0812">Transmembrane</keyword>
<dbReference type="Proteomes" id="UP000249577">
    <property type="component" value="Unassembled WGS sequence"/>
</dbReference>
<dbReference type="InterPro" id="IPR046035">
    <property type="entry name" value="DUF5993"/>
</dbReference>
<comment type="caution">
    <text evidence="2">The sequence shown here is derived from an EMBL/GenBank/DDBJ whole genome shotgun (WGS) entry which is preliminary data.</text>
</comment>
<sequence length="62" mass="6827">MRRPAAGATRVMMSLPFFGVFAAFCLAWADRRRAALALWIASMAALLLLFRAHATDSLPLSF</sequence>
<gene>
    <name evidence="2" type="ORF">DI565_01040</name>
</gene>
<keyword evidence="1" id="KW-1133">Transmembrane helix</keyword>
<feature type="transmembrane region" description="Helical" evidence="1">
    <location>
        <begin position="12"/>
        <end position="29"/>
    </location>
</feature>
<protein>
    <submittedName>
        <fullName evidence="2">Uncharacterized protein</fullName>
    </submittedName>
</protein>
<reference evidence="2 3" key="1">
    <citation type="submission" date="2017-08" db="EMBL/GenBank/DDBJ databases">
        <title>Infants hospitalized years apart are colonized by the same room-sourced microbial strains.</title>
        <authorList>
            <person name="Brooks B."/>
            <person name="Olm M.R."/>
            <person name="Firek B.A."/>
            <person name="Baker R."/>
            <person name="Thomas B.C."/>
            <person name="Morowitz M.J."/>
            <person name="Banfield J.F."/>
        </authorList>
    </citation>
    <scope>NUCLEOTIDE SEQUENCE [LARGE SCALE GENOMIC DNA]</scope>
    <source>
        <strain evidence="2">S2_005_003_R2_43</strain>
    </source>
</reference>
<name>A0A2W5KW91_ANCNO</name>
<feature type="transmembrane region" description="Helical" evidence="1">
    <location>
        <begin position="36"/>
        <end position="54"/>
    </location>
</feature>
<keyword evidence="1" id="KW-0472">Membrane</keyword>
<dbReference type="AlphaFoldDB" id="A0A2W5KW91"/>
<dbReference type="EMBL" id="QFPN01000001">
    <property type="protein sequence ID" value="PZQ19015.1"/>
    <property type="molecule type" value="Genomic_DNA"/>
</dbReference>
<evidence type="ECO:0000313" key="3">
    <source>
        <dbReference type="Proteomes" id="UP000249577"/>
    </source>
</evidence>
<evidence type="ECO:0000313" key="2">
    <source>
        <dbReference type="EMBL" id="PZQ19015.1"/>
    </source>
</evidence>
<dbReference type="Pfam" id="PF19455">
    <property type="entry name" value="DUF5993"/>
    <property type="match status" value="1"/>
</dbReference>
<proteinExistence type="predicted"/>